<evidence type="ECO:0000313" key="3">
    <source>
        <dbReference type="Proteomes" id="UP000271162"/>
    </source>
</evidence>
<proteinExistence type="predicted"/>
<organism evidence="4">
    <name type="scientific">Nippostrongylus brasiliensis</name>
    <name type="common">Rat hookworm</name>
    <dbReference type="NCBI Taxonomy" id="27835"/>
    <lineage>
        <taxon>Eukaryota</taxon>
        <taxon>Metazoa</taxon>
        <taxon>Ecdysozoa</taxon>
        <taxon>Nematoda</taxon>
        <taxon>Chromadorea</taxon>
        <taxon>Rhabditida</taxon>
        <taxon>Rhabditina</taxon>
        <taxon>Rhabditomorpha</taxon>
        <taxon>Strongyloidea</taxon>
        <taxon>Heligmosomidae</taxon>
        <taxon>Nippostrongylus</taxon>
    </lineage>
</organism>
<protein>
    <submittedName>
        <fullName evidence="4">C-type lectin domain-containing protein</fullName>
    </submittedName>
</protein>
<feature type="region of interest" description="Disordered" evidence="1">
    <location>
        <begin position="421"/>
        <end position="449"/>
    </location>
</feature>
<accession>A0A0N4YI27</accession>
<keyword evidence="3" id="KW-1185">Reference proteome</keyword>
<dbReference type="Proteomes" id="UP000271162">
    <property type="component" value="Unassembled WGS sequence"/>
</dbReference>
<reference evidence="2 3" key="2">
    <citation type="submission" date="2018-11" db="EMBL/GenBank/DDBJ databases">
        <authorList>
            <consortium name="Pathogen Informatics"/>
        </authorList>
    </citation>
    <scope>NUCLEOTIDE SEQUENCE [LARGE SCALE GENOMIC DNA]</scope>
</reference>
<feature type="region of interest" description="Disordered" evidence="1">
    <location>
        <begin position="35"/>
        <end position="54"/>
    </location>
</feature>
<sequence>MTGKVASSPPKSESGIVPSITSPYLKLEKGTQKLSLSSETTLGRKGATSTAVELRRTKSGTAEDITAWTAQEGLKQSTDGKGATGRAQTDATVHYLEGITSTAKGSAESTLRITAVYDYETSSLKASTVTSTSYAEIYASTGILSTLLNLGKASTTSGQTELGDDRATYTSGESAEGSANLATYESPTRDPTARRTVSPPNEPVAVPSSTSAFVPPSFDMTTPKLALTSELFSTLVGFENVTSLATPTHDSAVERSPSTELTDPNLDRSTPESTENFQCAYPCPIGLLEGPDYCYQLLKAAPLLNYRKAFQLCAVEGGFDMADEVDLRDPQVLQLLRNASRLEFCGDYYCNLNDYELLVPDSVLAIPETQNRTLAVGERFDATTAKLMSSKCNADRKGTSAHIRPVSPAKKIGNWHSSKDIESENLARSASCTEPRDANEYPKDSSAAAEPTGLLVASLFSSNR</sequence>
<feature type="region of interest" description="Disordered" evidence="1">
    <location>
        <begin position="154"/>
        <end position="212"/>
    </location>
</feature>
<dbReference type="AlphaFoldDB" id="A0A0N4YI27"/>
<evidence type="ECO:0000313" key="2">
    <source>
        <dbReference type="EMBL" id="VDL80138.1"/>
    </source>
</evidence>
<feature type="compositionally biased region" description="Basic and acidic residues" evidence="1">
    <location>
        <begin position="434"/>
        <end position="443"/>
    </location>
</feature>
<dbReference type="WBParaSite" id="NBR_0001654201-mRNA-1">
    <property type="protein sequence ID" value="NBR_0001654201-mRNA-1"/>
    <property type="gene ID" value="NBR_0001654201"/>
</dbReference>
<reference evidence="4" key="1">
    <citation type="submission" date="2017-02" db="UniProtKB">
        <authorList>
            <consortium name="WormBaseParasite"/>
        </authorList>
    </citation>
    <scope>IDENTIFICATION</scope>
</reference>
<feature type="region of interest" description="Disordered" evidence="1">
    <location>
        <begin position="247"/>
        <end position="273"/>
    </location>
</feature>
<evidence type="ECO:0000256" key="1">
    <source>
        <dbReference type="SAM" id="MobiDB-lite"/>
    </source>
</evidence>
<feature type="compositionally biased region" description="Polar residues" evidence="1">
    <location>
        <begin position="35"/>
        <end position="51"/>
    </location>
</feature>
<gene>
    <name evidence="2" type="ORF">NBR_LOCUS16543</name>
</gene>
<dbReference type="EMBL" id="UYSL01022251">
    <property type="protein sequence ID" value="VDL80138.1"/>
    <property type="molecule type" value="Genomic_DNA"/>
</dbReference>
<name>A0A0N4YI27_NIPBR</name>
<evidence type="ECO:0000313" key="4">
    <source>
        <dbReference type="WBParaSite" id="NBR_0001654201-mRNA-1"/>
    </source>
</evidence>